<dbReference type="PIRSF" id="PIRSF016636">
    <property type="entry name" value="AlgI_DltB"/>
    <property type="match status" value="1"/>
</dbReference>
<feature type="transmembrane region" description="Helical" evidence="12">
    <location>
        <begin position="6"/>
        <end position="23"/>
    </location>
</feature>
<evidence type="ECO:0000256" key="5">
    <source>
        <dbReference type="ARBA" id="ARBA00022679"/>
    </source>
</evidence>
<evidence type="ECO:0000313" key="13">
    <source>
        <dbReference type="EMBL" id="TWR79002.1"/>
    </source>
</evidence>
<dbReference type="InterPro" id="IPR028362">
    <property type="entry name" value="AlgI"/>
</dbReference>
<keyword evidence="8 12" id="KW-1133">Transmembrane helix</keyword>
<dbReference type="AlphaFoldDB" id="A0A5C5PRP0"/>
<dbReference type="EMBL" id="VFIP01000084">
    <property type="protein sequence ID" value="TWR79002.1"/>
    <property type="molecule type" value="Genomic_DNA"/>
</dbReference>
<dbReference type="RefSeq" id="WP_146427727.1">
    <property type="nucleotide sequence ID" value="NZ_VFIP01000084.1"/>
</dbReference>
<keyword evidence="9 11" id="KW-0472">Membrane</keyword>
<comment type="caution">
    <text evidence="13">The sequence shown here is derived from an EMBL/GenBank/DDBJ whole genome shotgun (WGS) entry which is preliminary data.</text>
</comment>
<evidence type="ECO:0000256" key="8">
    <source>
        <dbReference type="ARBA" id="ARBA00022989"/>
    </source>
</evidence>
<dbReference type="PIRSF" id="PIRSF500217">
    <property type="entry name" value="AlgI"/>
    <property type="match status" value="1"/>
</dbReference>
<dbReference type="GO" id="GO:0016746">
    <property type="term" value="F:acyltransferase activity"/>
    <property type="evidence" value="ECO:0007669"/>
    <property type="project" value="UniProtKB-KW"/>
</dbReference>
<evidence type="ECO:0000256" key="3">
    <source>
        <dbReference type="ARBA" id="ARBA00010323"/>
    </source>
</evidence>
<dbReference type="GO" id="GO:0005886">
    <property type="term" value="C:plasma membrane"/>
    <property type="evidence" value="ECO:0007669"/>
    <property type="project" value="UniProtKB-SubCell"/>
</dbReference>
<dbReference type="PANTHER" id="PTHR13285:SF23">
    <property type="entry name" value="TEICHOIC ACID D-ALANYLTRANSFERASE"/>
    <property type="match status" value="1"/>
</dbReference>
<gene>
    <name evidence="13" type="ORF">FJD37_23360</name>
</gene>
<comment type="similarity">
    <text evidence="3 11">Belongs to the membrane-bound acyltransferase family.</text>
</comment>
<evidence type="ECO:0000313" key="14">
    <source>
        <dbReference type="Proteomes" id="UP000317901"/>
    </source>
</evidence>
<feature type="transmembrane region" description="Helical" evidence="12">
    <location>
        <begin position="189"/>
        <end position="206"/>
    </location>
</feature>
<feature type="transmembrane region" description="Helical" evidence="12">
    <location>
        <begin position="348"/>
        <end position="367"/>
    </location>
</feature>
<evidence type="ECO:0000256" key="12">
    <source>
        <dbReference type="SAM" id="Phobius"/>
    </source>
</evidence>
<feature type="transmembrane region" description="Helical" evidence="12">
    <location>
        <begin position="79"/>
        <end position="99"/>
    </location>
</feature>
<feature type="transmembrane region" description="Helical" evidence="12">
    <location>
        <begin position="388"/>
        <end position="405"/>
    </location>
</feature>
<dbReference type="OrthoDB" id="139172at2"/>
<feature type="transmembrane region" description="Helical" evidence="12">
    <location>
        <begin position="119"/>
        <end position="137"/>
    </location>
</feature>
<feature type="transmembrane region" description="Helical" evidence="12">
    <location>
        <begin position="500"/>
        <end position="520"/>
    </location>
</feature>
<organism evidence="13 14">
    <name type="scientific">Pseudomonas saxonica</name>
    <dbReference type="NCBI Taxonomy" id="2600598"/>
    <lineage>
        <taxon>Bacteria</taxon>
        <taxon>Pseudomonadati</taxon>
        <taxon>Pseudomonadota</taxon>
        <taxon>Gammaproteobacteria</taxon>
        <taxon>Pseudomonadales</taxon>
        <taxon>Pseudomonadaceae</taxon>
        <taxon>Pseudomonas</taxon>
    </lineage>
</organism>
<dbReference type="InterPro" id="IPR051085">
    <property type="entry name" value="MB_O-acyltransferase"/>
</dbReference>
<dbReference type="Proteomes" id="UP000317901">
    <property type="component" value="Unassembled WGS sequence"/>
</dbReference>
<dbReference type="EC" id="2.3.1.-" evidence="11"/>
<keyword evidence="6 11" id="KW-0812">Transmembrane</keyword>
<dbReference type="InterPro" id="IPR004299">
    <property type="entry name" value="MBOAT_fam"/>
</dbReference>
<dbReference type="Pfam" id="PF03062">
    <property type="entry name" value="MBOAT"/>
    <property type="match status" value="1"/>
</dbReference>
<comment type="subcellular location">
    <subcellularLocation>
        <location evidence="1">Cell inner membrane</location>
        <topology evidence="1">Multi-pass membrane protein</topology>
    </subcellularLocation>
</comment>
<evidence type="ECO:0000256" key="10">
    <source>
        <dbReference type="ARBA" id="ARBA00023315"/>
    </source>
</evidence>
<keyword evidence="5 11" id="KW-0808">Transferase</keyword>
<keyword evidence="10 11" id="KW-0012">Acyltransferase</keyword>
<keyword evidence="7 11" id="KW-0016">Alginate biosynthesis</keyword>
<feature type="transmembrane region" description="Helical" evidence="12">
    <location>
        <begin position="149"/>
        <end position="169"/>
    </location>
</feature>
<sequence length="528" mass="59856">MLFNSYLFLFLFLPVTLTAHYLFSAISPRLAAVWLCITSLVFYGWWNPQFVMLLMGSIAFNYIVSLCILSSANRPRLQLGVTTFGVATNIALLFHYKYFVTLVNFAGELGFGSGRMDDIILPLGISFFTFTQIGFLLDCRGGIVKERSLLSYVLFVTFFPHLIAGPILHHKEMMPQFAKRETYRFRFENLSIGGMLFVIGLAKKVLLADPIAGYADAGFAQPGELQFWSAWGTGLAYALQLYFDFSGYSDMALGLAKMFGIRFPLNFNSPYKASSIIDFWARWHMTLTRYLTAYLYYPMAMMVSRFRSKHNLPVGIEGVSTLGGFFSTIVWPTAFTMGLAGIWHGAGLQYVIFGMLHAFYLSVNHAWRIYVIGRTPVAERTSNWFKKAGYVLLTFAMVIIAQAFFRAENTQEAVHLVQGMLGVRGFDSLPLVQYPANVEWADAWRLFIGRHLEVFHVLALLFIVWCLPNSHQIMGTYSPALYKPHPASLAFLRWQPTFKWLVIMALLLGGVLIQASHMTADTRDNIDW</sequence>
<name>A0A5C5PRP0_9PSED</name>
<evidence type="ECO:0000256" key="9">
    <source>
        <dbReference type="ARBA" id="ARBA00023136"/>
    </source>
</evidence>
<reference evidence="13 14" key="1">
    <citation type="submission" date="2019-06" db="EMBL/GenBank/DDBJ databases">
        <title>Pseudomonas bimorpha sp. nov. isolated from bovine raw milk and skim milk concentrate.</title>
        <authorList>
            <person name="Hofmann K."/>
            <person name="Huptas C."/>
            <person name="Doll E."/>
            <person name="Scherer S."/>
            <person name="Wenning M."/>
        </authorList>
    </citation>
    <scope>NUCLEOTIDE SEQUENCE [LARGE SCALE GENOMIC DNA]</scope>
    <source>
        <strain evidence="13 14">DSM 108990</strain>
    </source>
</reference>
<evidence type="ECO:0000256" key="6">
    <source>
        <dbReference type="ARBA" id="ARBA00022692"/>
    </source>
</evidence>
<evidence type="ECO:0000256" key="2">
    <source>
        <dbReference type="ARBA" id="ARBA00005182"/>
    </source>
</evidence>
<proteinExistence type="inferred from homology"/>
<dbReference type="InterPro" id="IPR024194">
    <property type="entry name" value="Ac/AlaTfrase_AlgI/DltB"/>
</dbReference>
<dbReference type="GO" id="GO:0042121">
    <property type="term" value="P:alginic acid biosynthetic process"/>
    <property type="evidence" value="ECO:0007669"/>
    <property type="project" value="UniProtKB-UniRule"/>
</dbReference>
<keyword evidence="11" id="KW-0997">Cell inner membrane</keyword>
<keyword evidence="4 11" id="KW-1003">Cell membrane</keyword>
<evidence type="ECO:0000256" key="1">
    <source>
        <dbReference type="ARBA" id="ARBA00004429"/>
    </source>
</evidence>
<comment type="pathway">
    <text evidence="2 11">Glycan biosynthesis; alginate biosynthesis.</text>
</comment>
<evidence type="ECO:0000256" key="4">
    <source>
        <dbReference type="ARBA" id="ARBA00022475"/>
    </source>
</evidence>
<dbReference type="PANTHER" id="PTHR13285">
    <property type="entry name" value="ACYLTRANSFERASE"/>
    <property type="match status" value="1"/>
</dbReference>
<dbReference type="UniPathway" id="UPA00286"/>
<feature type="transmembrane region" description="Helical" evidence="12">
    <location>
        <begin position="447"/>
        <end position="467"/>
    </location>
</feature>
<evidence type="ECO:0000256" key="11">
    <source>
        <dbReference type="PIRNR" id="PIRNR016636"/>
    </source>
</evidence>
<protein>
    <recommendedName>
        <fullName evidence="11">Probable alginate O-acetylase</fullName>
        <ecNumber evidence="11">2.3.1.-</ecNumber>
    </recommendedName>
</protein>
<accession>A0A5C5PRP0</accession>
<feature type="transmembrane region" description="Helical" evidence="12">
    <location>
        <begin position="318"/>
        <end position="342"/>
    </location>
</feature>
<feature type="transmembrane region" description="Helical" evidence="12">
    <location>
        <begin position="52"/>
        <end position="72"/>
    </location>
</feature>
<evidence type="ECO:0000256" key="7">
    <source>
        <dbReference type="ARBA" id="ARBA00022841"/>
    </source>
</evidence>